<evidence type="ECO:0000259" key="3">
    <source>
        <dbReference type="Pfam" id="PF14220"/>
    </source>
</evidence>
<keyword evidence="2" id="KW-1133">Transmembrane helix</keyword>
<dbReference type="EMBL" id="CP077076">
    <property type="protein sequence ID" value="QXH49918.1"/>
    <property type="molecule type" value="Genomic_DNA"/>
</dbReference>
<dbReference type="InterPro" id="IPR056823">
    <property type="entry name" value="TEN-like_YD-shell"/>
</dbReference>
<feature type="domain" description="Teneurin-like YD-shell" evidence="5">
    <location>
        <begin position="1079"/>
        <end position="1346"/>
    </location>
</feature>
<feature type="transmembrane region" description="Helical" evidence="2">
    <location>
        <begin position="30"/>
        <end position="52"/>
    </location>
</feature>
<evidence type="ECO:0000259" key="4">
    <source>
        <dbReference type="Pfam" id="PF20148"/>
    </source>
</evidence>
<evidence type="ECO:0000313" key="7">
    <source>
        <dbReference type="Proteomes" id="UP001046350"/>
    </source>
</evidence>
<dbReference type="InterPro" id="IPR006530">
    <property type="entry name" value="YD"/>
</dbReference>
<reference evidence="6" key="1">
    <citation type="journal article" date="2021" name="Microorganisms">
        <title>The Ever-Expanding Pseudomonas Genus: Description of 43 New Species and Partition of the Pseudomonas putida Group.</title>
        <authorList>
            <person name="Girard L."/>
            <person name="Lood C."/>
            <person name="Hofte M."/>
            <person name="Vandamme P."/>
            <person name="Rokni-Zadeh H."/>
            <person name="van Noort V."/>
            <person name="Lavigne R."/>
            <person name="De Mot R."/>
        </authorList>
    </citation>
    <scope>NUCLEOTIDE SEQUENCE</scope>
    <source>
        <strain evidence="6">COW40</strain>
    </source>
</reference>
<dbReference type="CDD" id="cd14742">
    <property type="entry name" value="PAAR_RHS"/>
    <property type="match status" value="1"/>
</dbReference>
<dbReference type="Pfam" id="PF25023">
    <property type="entry name" value="TEN_YD-shell"/>
    <property type="match status" value="1"/>
</dbReference>
<dbReference type="NCBIfam" id="TIGR01643">
    <property type="entry name" value="YD_repeat_2x"/>
    <property type="match status" value="10"/>
</dbReference>
<dbReference type="InterPro" id="IPR025479">
    <property type="entry name" value="DUF4329"/>
</dbReference>
<keyword evidence="1" id="KW-0677">Repeat</keyword>
<evidence type="ECO:0000256" key="1">
    <source>
        <dbReference type="ARBA" id="ARBA00022737"/>
    </source>
</evidence>
<dbReference type="Proteomes" id="UP001046350">
    <property type="component" value="Chromosome"/>
</dbReference>
<feature type="transmembrane region" description="Helical" evidence="2">
    <location>
        <begin position="59"/>
        <end position="79"/>
    </location>
</feature>
<dbReference type="Pfam" id="PF14220">
    <property type="entry name" value="DUF4329"/>
    <property type="match status" value="1"/>
</dbReference>
<evidence type="ECO:0000256" key="2">
    <source>
        <dbReference type="SAM" id="Phobius"/>
    </source>
</evidence>
<dbReference type="RefSeq" id="WP_217839519.1">
    <property type="nucleotide sequence ID" value="NZ_CP077076.1"/>
</dbReference>
<gene>
    <name evidence="6" type="ORF">KSS94_18455</name>
</gene>
<dbReference type="PANTHER" id="PTHR32305:SF15">
    <property type="entry name" value="PROTEIN RHSA-RELATED"/>
    <property type="match status" value="1"/>
</dbReference>
<evidence type="ECO:0000313" key="6">
    <source>
        <dbReference type="EMBL" id="QXH49918.1"/>
    </source>
</evidence>
<dbReference type="InterPro" id="IPR050708">
    <property type="entry name" value="T6SS_VgrG/RHS"/>
</dbReference>
<keyword evidence="2" id="KW-0812">Transmembrane</keyword>
<dbReference type="Pfam" id="PF05593">
    <property type="entry name" value="RHS_repeat"/>
    <property type="match status" value="7"/>
</dbReference>
<sequence length="1520" mass="167865">MDDSLHAARLGDFILHPPLAAELVSGLVEAAVYAAAAVAVGAAIGGAVVAVVGTGGTAAFLTPLIAGVIVSAAASLPAGEDKSIGDHISDFSNWVGNSMFPPEKHGEITSGSHDTFINGTAAARAAGVPGPPDAQSAPAEEPSILENIGSYAMLAVGMMPLVGLAQDIDSIFNPPVTTPKAPGSVDALEDTVTCDKHPPEPGQFVAQGSDKVFINGQPAARVGDKTTCDAPIGMQFSPNVRIGGGTVTVRDIHDGKSAAAKIIGLVAGMLIARRGMLKRGSACGVGNPVLPSTGAKFQAGPADLDFTLAALLPISWARRYDSTDLRTDGLFGMGWSVPYEVCLERVEHPQGGELWVYTDEQGTRLELGRLQVGSAFVSILDGLAFFHQDNGLTVVENINTGLYQVFHNDPLDARRSRLVKVGDRNLNCLELFYDAEGRLQFLGDSFARVFIELSYPLQSRRVCEVNRLLLGSGQAFAVEQRECLARYRYTPAGQLAQVEDGQGQVLRQFSYTEQGLMTSHTLPSGATRHYQWACFTPPAVPARPSSLDGTPYEMPPLLEPQPRQQWRVVRHWGSDGEDYRFAYDLENGHTQVTDGLGRVEHYHWGALNEIHTHVDALGQCWRHDYVGGLLRRSLDAGGGEWRYDYDGLGRLVSTVDPLGRVESISYTEHWALPTRFTNGAGQVRRYAYDRHGNLLVETDPLGQSTHYTYDRQGRLERVVDAAGKERSFAWTARGQLSVSRDCSGHQTHYRHDARGHLSELRDAEGGITRFSYDSRGRLRQRVQPDGRAEQFEVDAAGQLTCHTDPAQRVTHWHYDASGRLLQRIDAMGRIVRLTWDAYGRLQQLENPNGEQYRFQWDALDRLKAQRNLDGGGYTLAHDVLGNVTRTLLHPAGDAASGTAPDPLHPQTVDYQHDAVGRVLHKRTADGETCYRYDDADNLLSIRCSDQAGQTRQLDFSYDALGRLLSESQGAGRISYRYDPLGNLQTSILPDQRRINYLRYGSGHLHQINLDGRVISDFERDSLHDEVLRSQAALVTRTRYDSSRRVVLKAVEQLDASLACLPLQQRGYEYDASDNLVAEVLTQIRQPGGYQGSVRYDYGPTGFVHSALSQLPRERGQASEHFGYDPAGNLLDGYQVNARVRHDQVVVFEDLRYRYDHFGRLLEKRSGNRLLQHFEYDAENRLVCVRQQRGPLRERVEFSYDPLGRRVEKRLYREGHDQPVSRCEFLWHGMRLLQELQDGKASLYLYVDSERHEPLARVDGAPGQEQVLYFHTNLAGLAEQLTDEQGACVWYGDFRVWGGCRDEWHAPEQASQQNLRFQGQYLDRETGLHYNTFRFYDPDIGRFTQPDPIGLQGGLNPYAYAPNPLLWIDPLGLRKCGGGFKTADAAARAALSKYNPMSIFKNREYGGIIFKAKDGSFGFTRGRIGSGRTAPSYNTSARGLPKGATPAGQYHTHGAYSDSGFNRTNKAGDAWDSDAFSPADIAIHNSASRHFPNFSNYLGTPSGRFLKIFGQVSGPGDAVPL</sequence>
<dbReference type="NCBIfam" id="TIGR03696">
    <property type="entry name" value="Rhs_assc_core"/>
    <property type="match status" value="1"/>
</dbReference>
<dbReference type="InterPro" id="IPR031325">
    <property type="entry name" value="RHS_repeat"/>
</dbReference>
<protein>
    <submittedName>
        <fullName evidence="6">DUF4329 domain-containing protein</fullName>
    </submittedName>
</protein>
<dbReference type="InterPro" id="IPR022385">
    <property type="entry name" value="Rhs_assc_core"/>
</dbReference>
<dbReference type="Pfam" id="PF05488">
    <property type="entry name" value="PAAR_motif"/>
    <property type="match status" value="1"/>
</dbReference>
<dbReference type="InterPro" id="IPR045351">
    <property type="entry name" value="DUF6531"/>
</dbReference>
<dbReference type="PANTHER" id="PTHR32305">
    <property type="match status" value="1"/>
</dbReference>
<dbReference type="InterPro" id="IPR008727">
    <property type="entry name" value="PAAR_motif"/>
</dbReference>
<keyword evidence="7" id="KW-1185">Reference proteome</keyword>
<feature type="domain" description="DUF6531" evidence="4">
    <location>
        <begin position="286"/>
        <end position="366"/>
    </location>
</feature>
<accession>A0ABX8N2L2</accession>
<evidence type="ECO:0000259" key="5">
    <source>
        <dbReference type="Pfam" id="PF25023"/>
    </source>
</evidence>
<keyword evidence="2" id="KW-0472">Membrane</keyword>
<organism evidence="6 7">
    <name type="scientific">Pseudomonas fakonensis</name>
    <dbReference type="NCBI Taxonomy" id="2842355"/>
    <lineage>
        <taxon>Bacteria</taxon>
        <taxon>Pseudomonadati</taxon>
        <taxon>Pseudomonadota</taxon>
        <taxon>Gammaproteobacteria</taxon>
        <taxon>Pseudomonadales</taxon>
        <taxon>Pseudomonadaceae</taxon>
        <taxon>Pseudomonas</taxon>
    </lineage>
</organism>
<dbReference type="Pfam" id="PF20148">
    <property type="entry name" value="DUF6531"/>
    <property type="match status" value="1"/>
</dbReference>
<name>A0ABX8N2L2_9PSED</name>
<feature type="domain" description="DUF4329" evidence="3">
    <location>
        <begin position="1383"/>
        <end position="1507"/>
    </location>
</feature>
<proteinExistence type="predicted"/>